<dbReference type="PANTHER" id="PTHR46177">
    <property type="entry name" value="INTEGRASE CATALYTIC DOMAIN-CONTAINING PROTEIN"/>
    <property type="match status" value="1"/>
</dbReference>
<keyword evidence="2" id="KW-1185">Reference proteome</keyword>
<name>F4SEH5_MELLP</name>
<evidence type="ECO:0000313" key="1">
    <source>
        <dbReference type="EMBL" id="EGF96950.1"/>
    </source>
</evidence>
<sequence>MLGERHGLEISQRSLARHFKNLDLHRRQDDVDRGLVTLDQVAEHIRTSKRRPDGKLAGYRCVQNILRHQNDVVVHRLLFLHLWVPMIQTSLNQWMHDYNSYSKRFDEKTQLPTGCSPDVCYHAPVANKGVEGLIPIPAGVVDDLQAQYYPNANELMMTSPPWLAEFVTATQTELNIVPTRIDMDNIWPTFHRILAFMRAYDQNLLGTAPGVPRPPTNFEQAKISIENRFGRVPHGN</sequence>
<dbReference type="VEuPathDB" id="FungiDB:MELLADRAFT_70319"/>
<dbReference type="InParanoid" id="F4SEH5"/>
<dbReference type="HOGENOM" id="CLU_089011_0_0_1"/>
<gene>
    <name evidence="1" type="ORF">MELLADRAFT_70319</name>
</gene>
<protein>
    <submittedName>
        <fullName evidence="1">Uncharacterized protein</fullName>
    </submittedName>
</protein>
<reference evidence="2" key="1">
    <citation type="journal article" date="2011" name="Proc. Natl. Acad. Sci. U.S.A.">
        <title>Obligate biotrophy features unraveled by the genomic analysis of rust fungi.</title>
        <authorList>
            <person name="Duplessis S."/>
            <person name="Cuomo C.A."/>
            <person name="Lin Y.-C."/>
            <person name="Aerts A."/>
            <person name="Tisserant E."/>
            <person name="Veneault-Fourrey C."/>
            <person name="Joly D.L."/>
            <person name="Hacquard S."/>
            <person name="Amselem J."/>
            <person name="Cantarel B.L."/>
            <person name="Chiu R."/>
            <person name="Coutinho P.M."/>
            <person name="Feau N."/>
            <person name="Field M."/>
            <person name="Frey P."/>
            <person name="Gelhaye E."/>
            <person name="Goldberg J."/>
            <person name="Grabherr M.G."/>
            <person name="Kodira C.D."/>
            <person name="Kohler A."/>
            <person name="Kuees U."/>
            <person name="Lindquist E.A."/>
            <person name="Lucas S.M."/>
            <person name="Mago R."/>
            <person name="Mauceli E."/>
            <person name="Morin E."/>
            <person name="Murat C."/>
            <person name="Pangilinan J.L."/>
            <person name="Park R."/>
            <person name="Pearson M."/>
            <person name="Quesneville H."/>
            <person name="Rouhier N."/>
            <person name="Sakthikumar S."/>
            <person name="Salamov A.A."/>
            <person name="Schmutz J."/>
            <person name="Selles B."/>
            <person name="Shapiro H."/>
            <person name="Tanguay P."/>
            <person name="Tuskan G.A."/>
            <person name="Henrissat B."/>
            <person name="Van de Peer Y."/>
            <person name="Rouze P."/>
            <person name="Ellis J.G."/>
            <person name="Dodds P.N."/>
            <person name="Schein J.E."/>
            <person name="Zhong S."/>
            <person name="Hamelin R.C."/>
            <person name="Grigoriev I.V."/>
            <person name="Szabo L.J."/>
            <person name="Martin F."/>
        </authorList>
    </citation>
    <scope>NUCLEOTIDE SEQUENCE [LARGE SCALE GENOMIC DNA]</scope>
    <source>
        <strain evidence="2">98AG31 / pathotype 3-4-7</strain>
    </source>
</reference>
<dbReference type="GeneID" id="18931491"/>
<organism evidence="2">
    <name type="scientific">Melampsora larici-populina (strain 98AG31 / pathotype 3-4-7)</name>
    <name type="common">Poplar leaf rust fungus</name>
    <dbReference type="NCBI Taxonomy" id="747676"/>
    <lineage>
        <taxon>Eukaryota</taxon>
        <taxon>Fungi</taxon>
        <taxon>Dikarya</taxon>
        <taxon>Basidiomycota</taxon>
        <taxon>Pucciniomycotina</taxon>
        <taxon>Pucciniomycetes</taxon>
        <taxon>Pucciniales</taxon>
        <taxon>Melampsoraceae</taxon>
        <taxon>Melampsora</taxon>
    </lineage>
</organism>
<dbReference type="PANTHER" id="PTHR46177:SF1">
    <property type="entry name" value="INTEGRASE CATALYTIC DOMAIN-CONTAINING PROTEIN"/>
    <property type="match status" value="1"/>
</dbReference>
<dbReference type="RefSeq" id="XP_007419779.1">
    <property type="nucleotide sequence ID" value="XM_007419717.1"/>
</dbReference>
<dbReference type="Proteomes" id="UP000001072">
    <property type="component" value="Unassembled WGS sequence"/>
</dbReference>
<dbReference type="AlphaFoldDB" id="F4SEH5"/>
<accession>F4SEH5</accession>
<dbReference type="EMBL" id="GL883460">
    <property type="protein sequence ID" value="EGF96950.1"/>
    <property type="molecule type" value="Genomic_DNA"/>
</dbReference>
<dbReference type="KEGG" id="mlr:MELLADRAFT_70319"/>
<evidence type="ECO:0000313" key="2">
    <source>
        <dbReference type="Proteomes" id="UP000001072"/>
    </source>
</evidence>
<proteinExistence type="predicted"/>
<dbReference type="OrthoDB" id="2507120at2759"/>